<dbReference type="InterPro" id="IPR039920">
    <property type="entry name" value="MMS19"/>
</dbReference>
<proteinExistence type="inferred from homology"/>
<dbReference type="GO" id="GO:0051604">
    <property type="term" value="P:protein maturation"/>
    <property type="evidence" value="ECO:0007669"/>
    <property type="project" value="UniProtKB-UniRule"/>
</dbReference>
<dbReference type="Pfam" id="PF14500">
    <property type="entry name" value="MMS19_N"/>
    <property type="match status" value="1"/>
</dbReference>
<dbReference type="SUPFAM" id="SSF48371">
    <property type="entry name" value="ARM repeat"/>
    <property type="match status" value="1"/>
</dbReference>
<comment type="function">
    <text evidence="1">Key component of the cytosolic iron-sulfur protein assembly (CIA) complex, a multiprotein complex that mediates the incorporation of iron-sulfur cluster into apoproteins specifically involved in DNA metabolism and genomic integrity. In the CIA complex, MMS19 acts as an adapter between early-acting CIA components and a subset of cellular target iron-sulfur proteins.</text>
</comment>
<sequence>LRRCIFSLGVPKMNRILDNISNDDIVKESLRLLVDEHSLSLSTFIELFKPRLTSFDANERDKAIHCVATVLCNLPKDFLNAEQVKLLLEFFLDRLEDCSISSEIIINAINHLVCKVCLLPMDYELKIFNKLFGDLNIQSFSPKVREELYEILEFLLIFHLKGMRTVGVDCALCFIRAASGEHNARCLLIVFRVFCLIVKNLVLGPFLNELFDIIASYYPIEFNPPKSDKNTITRDVLVAGCEECFLAHSGFADLTYKLIIEKLLDDETEEIGKIEICLFLVKACVFYPVAPLRNHLDGLLGGLRAVALNPSSDAESVSIPVHSAIQAIALKFLDHSEDSLDGMEQICNCELFVLQAQLGLMNRALDLLEATAKVDKSAAQIILPQVLRWLLMICRGDSSNTSSNKVSVITDGLNSLPIWLNLLKKNKDGINCHKICDEFIDFLQNKFCFVDEVLKYSTKYVVAETFMQLIHLENYNLNKLCECLLMRTVADINSSGEQLRRYCSSFISGFAQCNWQKNNSRFFLKMEALGLNSENEQLITHVFRNNVDNVKICKDFLVHTLNIFLTMDHKNVEANCLQQIGLIIEESYSNGKLREYEKKSLEWNSVDIIRFKSRVCLSLLFAGRVQGLKYFEDLISAIVYNQENTNILVSELKNIFDFESSSNNPDKCRISLISDNRNIQLQFYELLIPILLMLQDISTFLTLEYTMLLPIFRDIFDKSGNDSYATGWATFNAIRCFELLARRWPVTTLMQYSNQVFTALIKATGSHKRVIRTAAADVRNIW</sequence>
<accession>A0A0N4U4T5</accession>
<name>A0A0N4U4T5_DRAME</name>
<keyword evidence="1" id="KW-0206">Cytoskeleton</keyword>
<keyword evidence="1" id="KW-0963">Cytoplasm</keyword>
<dbReference type="AlphaFoldDB" id="A0A0N4U4T5"/>
<organism evidence="3 4">
    <name type="scientific">Dracunculus medinensis</name>
    <name type="common">Guinea worm</name>
    <dbReference type="NCBI Taxonomy" id="318479"/>
    <lineage>
        <taxon>Eukaryota</taxon>
        <taxon>Metazoa</taxon>
        <taxon>Ecdysozoa</taxon>
        <taxon>Nematoda</taxon>
        <taxon>Chromadorea</taxon>
        <taxon>Rhabditida</taxon>
        <taxon>Spirurina</taxon>
        <taxon>Dracunculoidea</taxon>
        <taxon>Dracunculidae</taxon>
        <taxon>Dracunculus</taxon>
    </lineage>
</organism>
<dbReference type="PANTHER" id="PTHR12891:SF0">
    <property type="entry name" value="MMS19 NUCLEOTIDE EXCISION REPAIR PROTEIN HOMOLOG"/>
    <property type="match status" value="1"/>
</dbReference>
<keyword evidence="1" id="KW-0227">DNA damage</keyword>
<dbReference type="InterPro" id="IPR029240">
    <property type="entry name" value="MMS19_N"/>
</dbReference>
<evidence type="ECO:0000313" key="3">
    <source>
        <dbReference type="Proteomes" id="UP000038040"/>
    </source>
</evidence>
<dbReference type="Proteomes" id="UP000038040">
    <property type="component" value="Unplaced"/>
</dbReference>
<dbReference type="GO" id="GO:0005634">
    <property type="term" value="C:nucleus"/>
    <property type="evidence" value="ECO:0007669"/>
    <property type="project" value="UniProtKB-SubCell"/>
</dbReference>
<keyword evidence="1" id="KW-0539">Nucleus</keyword>
<keyword evidence="1" id="KW-0234">DNA repair</keyword>
<comment type="similarity">
    <text evidence="1">Belongs to the MET18/MMS19 family.</text>
</comment>
<evidence type="ECO:0000256" key="1">
    <source>
        <dbReference type="RuleBase" id="RU367072"/>
    </source>
</evidence>
<comment type="subunit">
    <text evidence="1">Component of the CIA complex.</text>
</comment>
<protein>
    <recommendedName>
        <fullName evidence="1">MMS19 nucleotide excision repair protein</fullName>
    </recommendedName>
</protein>
<dbReference type="WBParaSite" id="DME_0000181601-mRNA-1">
    <property type="protein sequence ID" value="DME_0000181601-mRNA-1"/>
    <property type="gene ID" value="DME_0000181601"/>
</dbReference>
<evidence type="ECO:0000259" key="2">
    <source>
        <dbReference type="Pfam" id="PF14500"/>
    </source>
</evidence>
<reference evidence="4" key="1">
    <citation type="submission" date="2017-02" db="UniProtKB">
        <authorList>
            <consortium name="WormBaseParasite"/>
        </authorList>
    </citation>
    <scope>IDENTIFICATION</scope>
</reference>
<dbReference type="InterPro" id="IPR016024">
    <property type="entry name" value="ARM-type_fold"/>
</dbReference>
<evidence type="ECO:0000313" key="4">
    <source>
        <dbReference type="WBParaSite" id="DME_0000181601-mRNA-1"/>
    </source>
</evidence>
<dbReference type="GO" id="GO:0005819">
    <property type="term" value="C:spindle"/>
    <property type="evidence" value="ECO:0007669"/>
    <property type="project" value="UniProtKB-SubCell"/>
</dbReference>
<dbReference type="PANTHER" id="PTHR12891">
    <property type="entry name" value="DNA REPAIR/TRANSCRIPTION PROTEIN MET18/MMS19"/>
    <property type="match status" value="1"/>
</dbReference>
<comment type="subcellular location">
    <subcellularLocation>
        <location evidence="1">Cytoplasm</location>
        <location evidence="1">Cytoskeleton</location>
        <location evidence="1">Spindle</location>
    </subcellularLocation>
    <subcellularLocation>
        <location evidence="1">Nucleus</location>
    </subcellularLocation>
</comment>
<dbReference type="GO" id="GO:0097361">
    <property type="term" value="C:cytosolic [4Fe-4S] assembly targeting complex"/>
    <property type="evidence" value="ECO:0007669"/>
    <property type="project" value="UniProtKB-UniRule"/>
</dbReference>
<dbReference type="GO" id="GO:0006281">
    <property type="term" value="P:DNA repair"/>
    <property type="evidence" value="ECO:0007669"/>
    <property type="project" value="UniProtKB-UniRule"/>
</dbReference>
<dbReference type="GO" id="GO:0016226">
    <property type="term" value="P:iron-sulfur cluster assembly"/>
    <property type="evidence" value="ECO:0007669"/>
    <property type="project" value="UniProtKB-UniRule"/>
</dbReference>
<feature type="domain" description="MMS19 N-terminal" evidence="2">
    <location>
        <begin position="48"/>
        <end position="306"/>
    </location>
</feature>